<comment type="caution">
    <text evidence="2">The sequence shown here is derived from an EMBL/GenBank/DDBJ whole genome shotgun (WGS) entry which is preliminary data.</text>
</comment>
<sequence length="189" mass="22300">MSLPREKPVKLANDLNMPFRFNGEHFKRWKGKVLYYLNLLKLAYVLNEENPINLSTEGMSAEEKKSHKKKMYAGSRWLRFQMVDDKSVVSQIRELQMLAHEFRSEGIRIDDNLEVVAIIDKLPPSWKEFQKTMRHKQKEITMETLLTRIRVEEEARNQDARTTNGGNTSKGPIWHLFRKMHGTPMSRQN</sequence>
<reference evidence="2 3" key="1">
    <citation type="journal article" date="2021" name="Commun. Biol.">
        <title>The genome of Shorea leprosula (Dipterocarpaceae) highlights the ecological relevance of drought in aseasonal tropical rainforests.</title>
        <authorList>
            <person name="Ng K.K.S."/>
            <person name="Kobayashi M.J."/>
            <person name="Fawcett J.A."/>
            <person name="Hatakeyama M."/>
            <person name="Paape T."/>
            <person name="Ng C.H."/>
            <person name="Ang C.C."/>
            <person name="Tnah L.H."/>
            <person name="Lee C.T."/>
            <person name="Nishiyama T."/>
            <person name="Sese J."/>
            <person name="O'Brien M.J."/>
            <person name="Copetti D."/>
            <person name="Mohd Noor M.I."/>
            <person name="Ong R.C."/>
            <person name="Putra M."/>
            <person name="Sireger I.Z."/>
            <person name="Indrioko S."/>
            <person name="Kosugi Y."/>
            <person name="Izuno A."/>
            <person name="Isagi Y."/>
            <person name="Lee S.L."/>
            <person name="Shimizu K.K."/>
        </authorList>
    </citation>
    <scope>NUCLEOTIDE SEQUENCE [LARGE SCALE GENOMIC DNA]</scope>
    <source>
        <strain evidence="2">214</strain>
    </source>
</reference>
<dbReference type="Pfam" id="PF14223">
    <property type="entry name" value="Retrotran_gag_2"/>
    <property type="match status" value="1"/>
</dbReference>
<protein>
    <submittedName>
        <fullName evidence="2">Uncharacterized protein</fullName>
    </submittedName>
</protein>
<proteinExistence type="predicted"/>
<name>A0AAV5L4Q7_9ROSI</name>
<dbReference type="PANTHER" id="PTHR47592:SF27">
    <property type="entry name" value="OS08G0421700 PROTEIN"/>
    <property type="match status" value="1"/>
</dbReference>
<gene>
    <name evidence="2" type="ORF">SLEP1_g40420</name>
</gene>
<keyword evidence="3" id="KW-1185">Reference proteome</keyword>
<feature type="compositionally biased region" description="Polar residues" evidence="1">
    <location>
        <begin position="160"/>
        <end position="170"/>
    </location>
</feature>
<evidence type="ECO:0000313" key="2">
    <source>
        <dbReference type="EMBL" id="GKV31752.1"/>
    </source>
</evidence>
<evidence type="ECO:0000313" key="3">
    <source>
        <dbReference type="Proteomes" id="UP001054252"/>
    </source>
</evidence>
<feature type="region of interest" description="Disordered" evidence="1">
    <location>
        <begin position="156"/>
        <end position="189"/>
    </location>
</feature>
<accession>A0AAV5L4Q7</accession>
<dbReference type="PANTHER" id="PTHR47592">
    <property type="entry name" value="PBF68 PROTEIN"/>
    <property type="match status" value="1"/>
</dbReference>
<organism evidence="2 3">
    <name type="scientific">Rubroshorea leprosula</name>
    <dbReference type="NCBI Taxonomy" id="152421"/>
    <lineage>
        <taxon>Eukaryota</taxon>
        <taxon>Viridiplantae</taxon>
        <taxon>Streptophyta</taxon>
        <taxon>Embryophyta</taxon>
        <taxon>Tracheophyta</taxon>
        <taxon>Spermatophyta</taxon>
        <taxon>Magnoliopsida</taxon>
        <taxon>eudicotyledons</taxon>
        <taxon>Gunneridae</taxon>
        <taxon>Pentapetalae</taxon>
        <taxon>rosids</taxon>
        <taxon>malvids</taxon>
        <taxon>Malvales</taxon>
        <taxon>Dipterocarpaceae</taxon>
        <taxon>Rubroshorea</taxon>
    </lineage>
</organism>
<dbReference type="Proteomes" id="UP001054252">
    <property type="component" value="Unassembled WGS sequence"/>
</dbReference>
<dbReference type="AlphaFoldDB" id="A0AAV5L4Q7"/>
<dbReference type="EMBL" id="BPVZ01000092">
    <property type="protein sequence ID" value="GKV31752.1"/>
    <property type="molecule type" value="Genomic_DNA"/>
</dbReference>
<evidence type="ECO:0000256" key="1">
    <source>
        <dbReference type="SAM" id="MobiDB-lite"/>
    </source>
</evidence>